<dbReference type="GeneID" id="63797456"/>
<dbReference type="InterPro" id="IPR011051">
    <property type="entry name" value="RmlC_Cupin_sf"/>
</dbReference>
<dbReference type="EMBL" id="MIKG01000018">
    <property type="protein sequence ID" value="RAO72230.1"/>
    <property type="molecule type" value="Genomic_DNA"/>
</dbReference>
<accession>A0A364L8U0</accession>
<protein>
    <recommendedName>
        <fullName evidence="1">Cupin type-2 domain-containing protein</fullName>
    </recommendedName>
</protein>
<dbReference type="AlphaFoldDB" id="A0A364L8U0"/>
<dbReference type="Pfam" id="PF07883">
    <property type="entry name" value="Cupin_2"/>
    <property type="match status" value="1"/>
</dbReference>
<proteinExistence type="predicted"/>
<evidence type="ECO:0000313" key="3">
    <source>
        <dbReference type="Proteomes" id="UP000249363"/>
    </source>
</evidence>
<dbReference type="STRING" id="1196081.A0A364L8U0"/>
<dbReference type="PANTHER" id="PTHR36156">
    <property type="entry name" value="SLR2101 PROTEIN"/>
    <property type="match status" value="1"/>
</dbReference>
<keyword evidence="3" id="KW-1185">Reference proteome</keyword>
<dbReference type="InterPro" id="IPR013096">
    <property type="entry name" value="Cupin_2"/>
</dbReference>
<organism evidence="2 3">
    <name type="scientific">Talaromyces amestolkiae</name>
    <dbReference type="NCBI Taxonomy" id="1196081"/>
    <lineage>
        <taxon>Eukaryota</taxon>
        <taxon>Fungi</taxon>
        <taxon>Dikarya</taxon>
        <taxon>Ascomycota</taxon>
        <taxon>Pezizomycotina</taxon>
        <taxon>Eurotiomycetes</taxon>
        <taxon>Eurotiomycetidae</taxon>
        <taxon>Eurotiales</taxon>
        <taxon>Trichocomaceae</taxon>
        <taxon>Talaromyces</taxon>
        <taxon>Talaromyces sect. Talaromyces</taxon>
    </lineage>
</organism>
<dbReference type="PANTHER" id="PTHR36156:SF3">
    <property type="entry name" value="CUPIN 2 CONSERVED BARREL DOMAIN-CONTAINING PROTEIN"/>
    <property type="match status" value="1"/>
</dbReference>
<name>A0A364L8U0_TALAM</name>
<evidence type="ECO:0000313" key="2">
    <source>
        <dbReference type="EMBL" id="RAO72230.1"/>
    </source>
</evidence>
<reference evidence="2 3" key="1">
    <citation type="journal article" date="2017" name="Biotechnol. Biofuels">
        <title>Differential beta-glucosidase expression as a function of carbon source availability in Talaromyces amestolkiae: a genomic and proteomic approach.</title>
        <authorList>
            <person name="de Eugenio L.I."/>
            <person name="Mendez-Liter J.A."/>
            <person name="Nieto-Dominguez M."/>
            <person name="Alonso L."/>
            <person name="Gil-Munoz J."/>
            <person name="Barriuso J."/>
            <person name="Prieto A."/>
            <person name="Martinez M.J."/>
        </authorList>
    </citation>
    <scope>NUCLEOTIDE SEQUENCE [LARGE SCALE GENOMIC DNA]</scope>
    <source>
        <strain evidence="2 3">CIB</strain>
    </source>
</reference>
<comment type="caution">
    <text evidence="2">The sequence shown here is derived from an EMBL/GenBank/DDBJ whole genome shotgun (WGS) entry which is preliminary data.</text>
</comment>
<dbReference type="InterPro" id="IPR014710">
    <property type="entry name" value="RmlC-like_jellyroll"/>
</dbReference>
<evidence type="ECO:0000259" key="1">
    <source>
        <dbReference type="Pfam" id="PF07883"/>
    </source>
</evidence>
<sequence length="203" mass="21883">MSARRTQPKPLRRIITTHDPASGRAIFSDAVGEQVSYTGFPVPPGKPPQSDYALAYNTSTFPVQGLSPPTSAVPESKANLDIKHYHSQLSDPSPLNPPNGTSCTIIEVPPGSIVPMHRTATLDYGVIIDGSTELVLDSGEKKVLSKGDVFVQRGTAHAWLNVTDKNDNSGVLRVFFVFQPIEQVRLEGGKVIGQDLTLSLHEA</sequence>
<dbReference type="RefSeq" id="XP_040736744.1">
    <property type="nucleotide sequence ID" value="XM_040881026.1"/>
</dbReference>
<dbReference type="CDD" id="cd02231">
    <property type="entry name" value="cupin_BLL6423-like"/>
    <property type="match status" value="1"/>
</dbReference>
<dbReference type="OrthoDB" id="5840532at2759"/>
<dbReference type="Gene3D" id="2.60.120.10">
    <property type="entry name" value="Jelly Rolls"/>
    <property type="match status" value="1"/>
</dbReference>
<feature type="domain" description="Cupin type-2" evidence="1">
    <location>
        <begin position="105"/>
        <end position="165"/>
    </location>
</feature>
<dbReference type="Proteomes" id="UP000249363">
    <property type="component" value="Unassembled WGS sequence"/>
</dbReference>
<dbReference type="SUPFAM" id="SSF51182">
    <property type="entry name" value="RmlC-like cupins"/>
    <property type="match status" value="1"/>
</dbReference>
<dbReference type="InterPro" id="IPR047142">
    <property type="entry name" value="OryJ/VirC-like"/>
</dbReference>
<gene>
    <name evidence="2" type="ORF">BHQ10_008242</name>
</gene>